<evidence type="ECO:0000313" key="3">
    <source>
        <dbReference type="Proteomes" id="UP000092445"/>
    </source>
</evidence>
<reference evidence="3" key="1">
    <citation type="submission" date="2014-03" db="EMBL/GenBank/DDBJ databases">
        <authorList>
            <person name="Aksoy S."/>
            <person name="Warren W."/>
            <person name="Wilson R.K."/>
        </authorList>
    </citation>
    <scope>NUCLEOTIDE SEQUENCE [LARGE SCALE GENOMIC DNA]</scope>
    <source>
        <strain evidence="3">IAEA</strain>
    </source>
</reference>
<dbReference type="AlphaFoldDB" id="A0A1A9ZIM8"/>
<accession>A0A1A9ZIM8</accession>
<dbReference type="EnsemblMetazoa" id="GPAI015834-RA">
    <property type="protein sequence ID" value="GPAI015834-PA"/>
    <property type="gene ID" value="GPAI015834"/>
</dbReference>
<keyword evidence="1" id="KW-1133">Transmembrane helix</keyword>
<evidence type="ECO:0000313" key="2">
    <source>
        <dbReference type="EnsemblMetazoa" id="GPAI015834-PA"/>
    </source>
</evidence>
<reference evidence="2" key="2">
    <citation type="submission" date="2020-05" db="UniProtKB">
        <authorList>
            <consortium name="EnsemblMetazoa"/>
        </authorList>
    </citation>
    <scope>IDENTIFICATION</scope>
    <source>
        <strain evidence="2">IAEA</strain>
    </source>
</reference>
<evidence type="ECO:0000256" key="1">
    <source>
        <dbReference type="SAM" id="Phobius"/>
    </source>
</evidence>
<feature type="transmembrane region" description="Helical" evidence="1">
    <location>
        <begin position="41"/>
        <end position="62"/>
    </location>
</feature>
<feature type="transmembrane region" description="Helical" evidence="1">
    <location>
        <begin position="133"/>
        <end position="151"/>
    </location>
</feature>
<keyword evidence="1" id="KW-0812">Transmembrane</keyword>
<organism evidence="2 3">
    <name type="scientific">Glossina pallidipes</name>
    <name type="common">Tsetse fly</name>
    <dbReference type="NCBI Taxonomy" id="7398"/>
    <lineage>
        <taxon>Eukaryota</taxon>
        <taxon>Metazoa</taxon>
        <taxon>Ecdysozoa</taxon>
        <taxon>Arthropoda</taxon>
        <taxon>Hexapoda</taxon>
        <taxon>Insecta</taxon>
        <taxon>Pterygota</taxon>
        <taxon>Neoptera</taxon>
        <taxon>Endopterygota</taxon>
        <taxon>Diptera</taxon>
        <taxon>Brachycera</taxon>
        <taxon>Muscomorpha</taxon>
        <taxon>Hippoboscoidea</taxon>
        <taxon>Glossinidae</taxon>
        <taxon>Glossina</taxon>
    </lineage>
</organism>
<keyword evidence="3" id="KW-1185">Reference proteome</keyword>
<dbReference type="Proteomes" id="UP000092445">
    <property type="component" value="Unassembled WGS sequence"/>
</dbReference>
<keyword evidence="1" id="KW-0472">Membrane</keyword>
<proteinExistence type="predicted"/>
<protein>
    <submittedName>
        <fullName evidence="2">Uncharacterized protein</fullName>
    </submittedName>
</protein>
<dbReference type="VEuPathDB" id="VectorBase:GPAI015834"/>
<name>A0A1A9ZIM8_GLOPL</name>
<sequence length="157" mass="18592">MYMFTHLYDEWLSLLICDSICAVDALKATENLKVLQYAIKLFMRTCYFTLLLPLVVGGDIVYRSRNQFENFDVICYRFYLPKSGDVTFMDPLMQILLHSEQKGPSLWRLCEKHIVTICIDYCDGKTRKSIKDILLKAIAMYFTYWFINFYSPAHEYL</sequence>